<comment type="caution">
    <text evidence="2">The sequence shown here is derived from an EMBL/GenBank/DDBJ whole genome shotgun (WGS) entry which is preliminary data.</text>
</comment>
<dbReference type="InterPro" id="IPR056632">
    <property type="entry name" value="DUF7730"/>
</dbReference>
<evidence type="ECO:0000313" key="2">
    <source>
        <dbReference type="EMBL" id="KAK5108113.1"/>
    </source>
</evidence>
<organism evidence="2 3">
    <name type="scientific">Meristemomyces frigidus</name>
    <dbReference type="NCBI Taxonomy" id="1508187"/>
    <lineage>
        <taxon>Eukaryota</taxon>
        <taxon>Fungi</taxon>
        <taxon>Dikarya</taxon>
        <taxon>Ascomycota</taxon>
        <taxon>Pezizomycotina</taxon>
        <taxon>Dothideomycetes</taxon>
        <taxon>Dothideomycetidae</taxon>
        <taxon>Mycosphaerellales</taxon>
        <taxon>Teratosphaeriaceae</taxon>
        <taxon>Meristemomyces</taxon>
    </lineage>
</organism>
<gene>
    <name evidence="2" type="ORF">LTR62_008767</name>
</gene>
<dbReference type="PANTHER" id="PTHR38790">
    <property type="entry name" value="2EXR DOMAIN-CONTAINING PROTEIN-RELATED"/>
    <property type="match status" value="1"/>
</dbReference>
<sequence length="225" mass="25000">MTTATSSKRKRAQVTYTKDSDLDELLGITANDDKDIPMNDLINDIDDYTYGSRKPTNSARKAKKAKLIAKTPKKKQNAKPFRFLDLSAELRNRIYELALIDPNGISLVAKTKSFRRTVRRGLVLDNEDGESYWNSRRRNRCHASEHGGEAGFQLPVLVPALLAVNKQIYAEAIGYLYQQAIAVEDTYALHTFVAGLGSHSSRVVHLTVKGWGHGRGTHKAAVSAC</sequence>
<name>A0AAN7TAB1_9PEZI</name>
<accession>A0AAN7TAB1</accession>
<reference evidence="2" key="1">
    <citation type="submission" date="2023-08" db="EMBL/GenBank/DDBJ databases">
        <title>Black Yeasts Isolated from many extreme environments.</title>
        <authorList>
            <person name="Coleine C."/>
            <person name="Stajich J.E."/>
            <person name="Selbmann L."/>
        </authorList>
    </citation>
    <scope>NUCLEOTIDE SEQUENCE</scope>
    <source>
        <strain evidence="2">CCFEE 5401</strain>
    </source>
</reference>
<dbReference type="Pfam" id="PF24864">
    <property type="entry name" value="DUF7730"/>
    <property type="match status" value="1"/>
</dbReference>
<dbReference type="AlphaFoldDB" id="A0AAN7TAB1"/>
<dbReference type="Proteomes" id="UP001310890">
    <property type="component" value="Unassembled WGS sequence"/>
</dbReference>
<dbReference type="EMBL" id="JAVRRL010000095">
    <property type="protein sequence ID" value="KAK5108113.1"/>
    <property type="molecule type" value="Genomic_DNA"/>
</dbReference>
<feature type="domain" description="DUF7730" evidence="1">
    <location>
        <begin position="76"/>
        <end position="180"/>
    </location>
</feature>
<proteinExistence type="predicted"/>
<evidence type="ECO:0000313" key="3">
    <source>
        <dbReference type="Proteomes" id="UP001310890"/>
    </source>
</evidence>
<protein>
    <recommendedName>
        <fullName evidence="1">DUF7730 domain-containing protein</fullName>
    </recommendedName>
</protein>
<evidence type="ECO:0000259" key="1">
    <source>
        <dbReference type="Pfam" id="PF24864"/>
    </source>
</evidence>